<evidence type="ECO:0000256" key="3">
    <source>
        <dbReference type="ARBA" id="ARBA00022490"/>
    </source>
</evidence>
<gene>
    <name evidence="11" type="ORF">PCOS0759_LOCUS3765</name>
</gene>
<evidence type="ECO:0000256" key="5">
    <source>
        <dbReference type="ARBA" id="ARBA00022737"/>
    </source>
</evidence>
<feature type="region of interest" description="Disordered" evidence="8">
    <location>
        <begin position="581"/>
        <end position="617"/>
    </location>
</feature>
<sequence>MSTPTSIPDPSTLVNTRMRLKEEPPAFIRFVGTLPKRKATYVGVQWDSAQRGKHHTKVDNEEIFSVPKRQNADSTSEEDPALAQSSFSFLKWTTLEAKIENQLQLLEQQKGADACHQASYSDFPVHYDIQRTIGDAVQERYMVDIRDGKVEWRDKTQVELVGMQQVSQRYFHRLDRLNVVSVNHQGVSRIGNLKALATSLETLDLSCNLYSAWEEVLKIFPQAPKLKILMLSGNRFNDWDKLPQLAKEMRSESEALPFTALDTLVLNGTMAHWSDAENLVEHYFPHLKEVHMCDNFIEHITHESGENDAYWEHMEHIDLMNNKIASWSDVQTLAHLKSLQRINLRKNPVQSIQAPSEGEFPQLRSLSLEQSQILKWSDIDALHLFPALSDVRLQGTPLEKQNGRATTRMFTIARVAKLTSMNGSTVSKRERIDAEKYYLKTCADSKMKDLKYGTFDEKKFAVLHPRYKELSLVHGNFEDFVQKEEQKPTAMKQSLVHVLIKNMSSTVNDATMHMEKKLAPSLHVIDLKKMCQRKWKLPVHLQKLYFTPDPEDLFPEELDDDNQEISFFGVRSGGVILMEERDLDKEKREAEEKKRDEEERERQHREHLERMDREKDF</sequence>
<accession>A0A7S1PH29</accession>
<dbReference type="InterPro" id="IPR029071">
    <property type="entry name" value="Ubiquitin-like_domsf"/>
</dbReference>
<dbReference type="InterPro" id="IPR001611">
    <property type="entry name" value="Leu-rich_rpt"/>
</dbReference>
<name>A0A7S1PH29_9EUKA</name>
<dbReference type="PROSITE" id="PS51450">
    <property type="entry name" value="LRR"/>
    <property type="match status" value="1"/>
</dbReference>
<organism evidence="11">
    <name type="scientific">Percolomonas cosmopolitus</name>
    <dbReference type="NCBI Taxonomy" id="63605"/>
    <lineage>
        <taxon>Eukaryota</taxon>
        <taxon>Discoba</taxon>
        <taxon>Heterolobosea</taxon>
        <taxon>Tetramitia</taxon>
        <taxon>Eutetramitia</taxon>
        <taxon>Percolomonadidae</taxon>
        <taxon>Percolomonas</taxon>
    </lineage>
</organism>
<dbReference type="Gene3D" id="3.10.20.90">
    <property type="entry name" value="Phosphatidylinositol 3-kinase Catalytic Subunit, Chain A, domain 1"/>
    <property type="match status" value="1"/>
</dbReference>
<keyword evidence="7" id="KW-0206">Cytoskeleton</keyword>
<dbReference type="InterPro" id="IPR036859">
    <property type="entry name" value="CAP-Gly_dom_sf"/>
</dbReference>
<dbReference type="GO" id="GO:0005856">
    <property type="term" value="C:cytoskeleton"/>
    <property type="evidence" value="ECO:0007669"/>
    <property type="project" value="UniProtKB-SubCell"/>
</dbReference>
<dbReference type="PANTHER" id="PTHR18849">
    <property type="entry name" value="LEUCINE RICH REPEAT PROTEIN"/>
    <property type="match status" value="1"/>
</dbReference>
<dbReference type="PANTHER" id="PTHR18849:SF0">
    <property type="entry name" value="CILIA- AND FLAGELLA-ASSOCIATED PROTEIN 410-RELATED"/>
    <property type="match status" value="1"/>
</dbReference>
<protein>
    <recommendedName>
        <fullName evidence="12">Tubulin-folding cofactor E</fullName>
    </recommendedName>
</protein>
<dbReference type="InterPro" id="IPR000938">
    <property type="entry name" value="CAP-Gly_domain"/>
</dbReference>
<evidence type="ECO:0000313" key="11">
    <source>
        <dbReference type="EMBL" id="CAD9080525.1"/>
    </source>
</evidence>
<evidence type="ECO:0000256" key="7">
    <source>
        <dbReference type="ARBA" id="ARBA00023212"/>
    </source>
</evidence>
<dbReference type="Pfam" id="PF01302">
    <property type="entry name" value="CAP_GLY"/>
    <property type="match status" value="1"/>
</dbReference>
<feature type="domain" description="Ubiquitin-like" evidence="10">
    <location>
        <begin position="508"/>
        <end position="578"/>
    </location>
</feature>
<comment type="subcellular location">
    <subcellularLocation>
        <location evidence="1">Cytoplasm</location>
        <location evidence="1">Cytoskeleton</location>
    </subcellularLocation>
</comment>
<evidence type="ECO:0000256" key="1">
    <source>
        <dbReference type="ARBA" id="ARBA00004245"/>
    </source>
</evidence>
<dbReference type="SUPFAM" id="SSF54236">
    <property type="entry name" value="Ubiquitin-like"/>
    <property type="match status" value="1"/>
</dbReference>
<dbReference type="EMBL" id="HBGD01004529">
    <property type="protein sequence ID" value="CAD9080525.1"/>
    <property type="molecule type" value="Transcribed_RNA"/>
</dbReference>
<dbReference type="Gene3D" id="3.80.10.10">
    <property type="entry name" value="Ribonuclease Inhibitor"/>
    <property type="match status" value="3"/>
</dbReference>
<evidence type="ECO:0000256" key="2">
    <source>
        <dbReference type="ARBA" id="ARBA00006286"/>
    </source>
</evidence>
<keyword evidence="5" id="KW-0677">Repeat</keyword>
<dbReference type="InterPro" id="IPR044079">
    <property type="entry name" value="Ubl_TBCE"/>
</dbReference>
<evidence type="ECO:0000256" key="6">
    <source>
        <dbReference type="ARBA" id="ARBA00023186"/>
    </source>
</evidence>
<dbReference type="AlphaFoldDB" id="A0A7S1PH29"/>
<evidence type="ECO:0000259" key="9">
    <source>
        <dbReference type="Pfam" id="PF01302"/>
    </source>
</evidence>
<dbReference type="Pfam" id="PF14560">
    <property type="entry name" value="Ubiquitin_2"/>
    <property type="match status" value="1"/>
</dbReference>
<keyword evidence="4" id="KW-0433">Leucine-rich repeat</keyword>
<feature type="domain" description="CAP-Gly" evidence="9">
    <location>
        <begin position="15"/>
        <end position="68"/>
    </location>
</feature>
<dbReference type="InterPro" id="IPR000626">
    <property type="entry name" value="Ubiquitin-like_dom"/>
</dbReference>
<keyword evidence="6" id="KW-0143">Chaperone</keyword>
<evidence type="ECO:0000256" key="4">
    <source>
        <dbReference type="ARBA" id="ARBA00022614"/>
    </source>
</evidence>
<dbReference type="SUPFAM" id="SSF74924">
    <property type="entry name" value="Cap-Gly domain"/>
    <property type="match status" value="1"/>
</dbReference>
<dbReference type="SUPFAM" id="SSF52058">
    <property type="entry name" value="L domain-like"/>
    <property type="match status" value="1"/>
</dbReference>
<dbReference type="CDD" id="cd17044">
    <property type="entry name" value="Ubl_TBCE"/>
    <property type="match status" value="1"/>
</dbReference>
<dbReference type="Gene3D" id="2.30.30.190">
    <property type="entry name" value="CAP Gly-rich-like domain"/>
    <property type="match status" value="1"/>
</dbReference>
<keyword evidence="3" id="KW-0963">Cytoplasm</keyword>
<evidence type="ECO:0008006" key="12">
    <source>
        <dbReference type="Google" id="ProtNLM"/>
    </source>
</evidence>
<reference evidence="11" key="1">
    <citation type="submission" date="2021-01" db="EMBL/GenBank/DDBJ databases">
        <authorList>
            <person name="Corre E."/>
            <person name="Pelletier E."/>
            <person name="Niang G."/>
            <person name="Scheremetjew M."/>
            <person name="Finn R."/>
            <person name="Kale V."/>
            <person name="Holt S."/>
            <person name="Cochrane G."/>
            <person name="Meng A."/>
            <person name="Brown T."/>
            <person name="Cohen L."/>
        </authorList>
    </citation>
    <scope>NUCLEOTIDE SEQUENCE</scope>
    <source>
        <strain evidence="11">WS</strain>
    </source>
</reference>
<evidence type="ECO:0000259" key="10">
    <source>
        <dbReference type="Pfam" id="PF14560"/>
    </source>
</evidence>
<evidence type="ECO:0000256" key="8">
    <source>
        <dbReference type="SAM" id="MobiDB-lite"/>
    </source>
</evidence>
<comment type="similarity">
    <text evidence="2">Belongs to the TBCE family.</text>
</comment>
<proteinExistence type="inferred from homology"/>
<dbReference type="InterPro" id="IPR032675">
    <property type="entry name" value="LRR_dom_sf"/>
</dbReference>